<name>A0A387BR36_9MICO</name>
<dbReference type="SUPFAM" id="SSF48498">
    <property type="entry name" value="Tetracyclin repressor-like, C-terminal domain"/>
    <property type="match status" value="1"/>
</dbReference>
<proteinExistence type="predicted"/>
<gene>
    <name evidence="7" type="ORF">D7I44_16900</name>
</gene>
<dbReference type="KEGG" id="gry:D7I44_16900"/>
<organism evidence="7 8">
    <name type="scientific">Gryllotalpicola protaetiae</name>
    <dbReference type="NCBI Taxonomy" id="2419771"/>
    <lineage>
        <taxon>Bacteria</taxon>
        <taxon>Bacillati</taxon>
        <taxon>Actinomycetota</taxon>
        <taxon>Actinomycetes</taxon>
        <taxon>Micrococcales</taxon>
        <taxon>Microbacteriaceae</taxon>
        <taxon>Gryllotalpicola</taxon>
    </lineage>
</organism>
<evidence type="ECO:0000256" key="1">
    <source>
        <dbReference type="ARBA" id="ARBA00023015"/>
    </source>
</evidence>
<reference evidence="7 8" key="1">
    <citation type="submission" date="2018-09" db="EMBL/GenBank/DDBJ databases">
        <title>Genome sequencing of strain 2DFW10M-5.</title>
        <authorList>
            <person name="Heo J."/>
            <person name="Kim S.-J."/>
            <person name="Kwon S.-W."/>
        </authorList>
    </citation>
    <scope>NUCLEOTIDE SEQUENCE [LARGE SCALE GENOMIC DNA]</scope>
    <source>
        <strain evidence="7 8">2DFW10M-5</strain>
    </source>
</reference>
<dbReference type="InterPro" id="IPR009057">
    <property type="entry name" value="Homeodomain-like_sf"/>
</dbReference>
<dbReference type="PROSITE" id="PS50977">
    <property type="entry name" value="HTH_TETR_2"/>
    <property type="match status" value="1"/>
</dbReference>
<evidence type="ECO:0000256" key="4">
    <source>
        <dbReference type="PROSITE-ProRule" id="PRU00335"/>
    </source>
</evidence>
<dbReference type="Gene3D" id="1.10.357.10">
    <property type="entry name" value="Tetracycline Repressor, domain 2"/>
    <property type="match status" value="1"/>
</dbReference>
<feature type="region of interest" description="Disordered" evidence="5">
    <location>
        <begin position="1"/>
        <end position="54"/>
    </location>
</feature>
<evidence type="ECO:0000313" key="7">
    <source>
        <dbReference type="EMBL" id="AYG05032.1"/>
    </source>
</evidence>
<dbReference type="Gene3D" id="1.10.10.60">
    <property type="entry name" value="Homeodomain-like"/>
    <property type="match status" value="1"/>
</dbReference>
<sequence>MPRSDRPRNLDCPGARQERPTVSENPQTGIELPDPPLANRAAAPRRGRGRRPADEVRADVLRTVGELLLAEGLADFTIERVARMSGVSKTTIYKWWPSRGALALDGYFHAVEPALAFPDTDDIRADLTTQLHAFGQLVSETPAGRLLAELIGAAQTDAELAVAYRALYSSERRHLAVVRMQRAQTAGQLRVDVDPQVVVDQLWGAVYHRLLIPDEPITPGFVDALLDNLLDGILTPRYRQPATGYDAVP</sequence>
<dbReference type="AlphaFoldDB" id="A0A387BR36"/>
<feature type="domain" description="HTH tetR-type" evidence="6">
    <location>
        <begin position="54"/>
        <end position="114"/>
    </location>
</feature>
<keyword evidence="8" id="KW-1185">Reference proteome</keyword>
<dbReference type="GO" id="GO:0000976">
    <property type="term" value="F:transcription cis-regulatory region binding"/>
    <property type="evidence" value="ECO:0007669"/>
    <property type="project" value="TreeGrafter"/>
</dbReference>
<dbReference type="GO" id="GO:0003700">
    <property type="term" value="F:DNA-binding transcription factor activity"/>
    <property type="evidence" value="ECO:0007669"/>
    <property type="project" value="TreeGrafter"/>
</dbReference>
<dbReference type="InterPro" id="IPR001647">
    <property type="entry name" value="HTH_TetR"/>
</dbReference>
<dbReference type="PANTHER" id="PTHR30055">
    <property type="entry name" value="HTH-TYPE TRANSCRIPTIONAL REGULATOR RUTR"/>
    <property type="match status" value="1"/>
</dbReference>
<keyword evidence="1" id="KW-0805">Transcription regulation</keyword>
<evidence type="ECO:0000313" key="8">
    <source>
        <dbReference type="Proteomes" id="UP000275069"/>
    </source>
</evidence>
<dbReference type="Proteomes" id="UP000275069">
    <property type="component" value="Chromosome"/>
</dbReference>
<evidence type="ECO:0000256" key="3">
    <source>
        <dbReference type="ARBA" id="ARBA00023163"/>
    </source>
</evidence>
<dbReference type="InterPro" id="IPR050109">
    <property type="entry name" value="HTH-type_TetR-like_transc_reg"/>
</dbReference>
<dbReference type="InterPro" id="IPR036271">
    <property type="entry name" value="Tet_transcr_reg_TetR-rel_C_sf"/>
</dbReference>
<evidence type="ECO:0000256" key="5">
    <source>
        <dbReference type="SAM" id="MobiDB-lite"/>
    </source>
</evidence>
<dbReference type="EMBL" id="CP032624">
    <property type="protein sequence ID" value="AYG05032.1"/>
    <property type="molecule type" value="Genomic_DNA"/>
</dbReference>
<accession>A0A387BR36</accession>
<dbReference type="InterPro" id="IPR011075">
    <property type="entry name" value="TetR_C"/>
</dbReference>
<dbReference type="PANTHER" id="PTHR30055:SF148">
    <property type="entry name" value="TETR-FAMILY TRANSCRIPTIONAL REGULATOR"/>
    <property type="match status" value="1"/>
</dbReference>
<dbReference type="Pfam" id="PF16859">
    <property type="entry name" value="TetR_C_11"/>
    <property type="match status" value="1"/>
</dbReference>
<keyword evidence="3" id="KW-0804">Transcription</keyword>
<evidence type="ECO:0000259" key="6">
    <source>
        <dbReference type="PROSITE" id="PS50977"/>
    </source>
</evidence>
<evidence type="ECO:0000256" key="2">
    <source>
        <dbReference type="ARBA" id="ARBA00023125"/>
    </source>
</evidence>
<dbReference type="SUPFAM" id="SSF46689">
    <property type="entry name" value="Homeodomain-like"/>
    <property type="match status" value="1"/>
</dbReference>
<dbReference type="OrthoDB" id="9796019at2"/>
<keyword evidence="2 4" id="KW-0238">DNA-binding</keyword>
<protein>
    <submittedName>
        <fullName evidence="7">TetR/AcrR family transcriptional regulator</fullName>
    </submittedName>
</protein>
<feature type="DNA-binding region" description="H-T-H motif" evidence="4">
    <location>
        <begin position="77"/>
        <end position="96"/>
    </location>
</feature>